<evidence type="ECO:0000313" key="3">
    <source>
        <dbReference type="Proteomes" id="UP000234789"/>
    </source>
</evidence>
<name>A0A2N5NDF3_9BACL</name>
<evidence type="ECO:0000313" key="2">
    <source>
        <dbReference type="EMBL" id="PLT48363.1"/>
    </source>
</evidence>
<keyword evidence="3" id="KW-1185">Reference proteome</keyword>
<reference evidence="2 3" key="1">
    <citation type="submission" date="2017-05" db="EMBL/GenBank/DDBJ databases">
        <title>Functional genome analysis of Paenibacillus pasadenensis strain R16: insights on endophytic life style and antifungal activity.</title>
        <authorList>
            <person name="Passera A."/>
            <person name="Marcolungo L."/>
            <person name="Casati P."/>
            <person name="Brasca M."/>
            <person name="Quaglino F."/>
            <person name="Delledonne M."/>
        </authorList>
    </citation>
    <scope>NUCLEOTIDE SEQUENCE [LARGE SCALE GENOMIC DNA]</scope>
    <source>
        <strain evidence="2 3">R16</strain>
    </source>
</reference>
<dbReference type="Proteomes" id="UP000234789">
    <property type="component" value="Unassembled WGS sequence"/>
</dbReference>
<feature type="region of interest" description="Disordered" evidence="1">
    <location>
        <begin position="32"/>
        <end position="81"/>
    </location>
</feature>
<evidence type="ECO:0000256" key="1">
    <source>
        <dbReference type="SAM" id="MobiDB-lite"/>
    </source>
</evidence>
<gene>
    <name evidence="2" type="ORF">B8V81_0495</name>
</gene>
<accession>A0A2N5NDF3</accession>
<proteinExistence type="predicted"/>
<dbReference type="EMBL" id="NFEZ01000001">
    <property type="protein sequence ID" value="PLT48363.1"/>
    <property type="molecule type" value="Genomic_DNA"/>
</dbReference>
<protein>
    <submittedName>
        <fullName evidence="2">Uncharacterized protein</fullName>
    </submittedName>
</protein>
<feature type="compositionally biased region" description="Basic and acidic residues" evidence="1">
    <location>
        <begin position="60"/>
        <end position="70"/>
    </location>
</feature>
<dbReference type="AlphaFoldDB" id="A0A2N5NDF3"/>
<sequence length="81" mass="8871">MKLVRHAIIPSIRCVLHGTSIPFIAGSVQARPCSGEGRGKRKPRQRFAIRSGKTTIGRTLRPEPEPKRPDSATAAPDLIFL</sequence>
<organism evidence="2 3">
    <name type="scientific">Paenibacillus pasadenensis</name>
    <dbReference type="NCBI Taxonomy" id="217090"/>
    <lineage>
        <taxon>Bacteria</taxon>
        <taxon>Bacillati</taxon>
        <taxon>Bacillota</taxon>
        <taxon>Bacilli</taxon>
        <taxon>Bacillales</taxon>
        <taxon>Paenibacillaceae</taxon>
        <taxon>Paenibacillus</taxon>
    </lineage>
</organism>
<comment type="caution">
    <text evidence="2">The sequence shown here is derived from an EMBL/GenBank/DDBJ whole genome shotgun (WGS) entry which is preliminary data.</text>
</comment>